<organism evidence="1 2">
    <name type="scientific">Pseudomonas typographi</name>
    <dbReference type="NCBI Taxonomy" id="2715964"/>
    <lineage>
        <taxon>Bacteria</taxon>
        <taxon>Pseudomonadati</taxon>
        <taxon>Pseudomonadota</taxon>
        <taxon>Gammaproteobacteria</taxon>
        <taxon>Pseudomonadales</taxon>
        <taxon>Pseudomonadaceae</taxon>
        <taxon>Pseudomonas</taxon>
    </lineage>
</organism>
<accession>A0ABR7ZAN7</accession>
<name>A0ABR7ZAN7_9PSED</name>
<dbReference type="Proteomes" id="UP000805841">
    <property type="component" value="Unassembled WGS sequence"/>
</dbReference>
<sequence length="57" mass="6440">MYLMIFEDGEIKSAEEVGIDDTQAADDGLLDLIDISDPFNPTRYWGGEWKSVEDVND</sequence>
<dbReference type="RefSeq" id="WP_190427654.1">
    <property type="nucleotide sequence ID" value="NZ_JAAOCA010000122.1"/>
</dbReference>
<keyword evidence="2" id="KW-1185">Reference proteome</keyword>
<reference evidence="1 2" key="1">
    <citation type="journal article" date="2020" name="Insects">
        <title>Bacteria Belonging to Pseudomonas typographi sp. nov. from the Bark Beetle Ips typographus Have Genomic Potential to Aid in the Host Ecology.</title>
        <authorList>
            <person name="Peral-Aranega E."/>
            <person name="Saati-Santamaria Z."/>
            <person name="Kolarik M."/>
            <person name="Rivas R."/>
            <person name="Garcia-Fraile P."/>
        </authorList>
    </citation>
    <scope>NUCLEOTIDE SEQUENCE [LARGE SCALE GENOMIC DNA]</scope>
    <source>
        <strain evidence="1 2">CA3A</strain>
    </source>
</reference>
<evidence type="ECO:0000313" key="2">
    <source>
        <dbReference type="Proteomes" id="UP000805841"/>
    </source>
</evidence>
<dbReference type="EMBL" id="JAAOCA010000122">
    <property type="protein sequence ID" value="MBD1602519.1"/>
    <property type="molecule type" value="Genomic_DNA"/>
</dbReference>
<proteinExistence type="predicted"/>
<comment type="caution">
    <text evidence="1">The sequence shown here is derived from an EMBL/GenBank/DDBJ whole genome shotgun (WGS) entry which is preliminary data.</text>
</comment>
<protein>
    <submittedName>
        <fullName evidence="1">Uncharacterized protein</fullName>
    </submittedName>
</protein>
<gene>
    <name evidence="1" type="ORF">HAQ05_28035</name>
</gene>
<evidence type="ECO:0000313" key="1">
    <source>
        <dbReference type="EMBL" id="MBD1602519.1"/>
    </source>
</evidence>